<dbReference type="InterPro" id="IPR050627">
    <property type="entry name" value="Nitroreductase/BluB"/>
</dbReference>
<evidence type="ECO:0000313" key="7">
    <source>
        <dbReference type="Proteomes" id="UP000503540"/>
    </source>
</evidence>
<dbReference type="EMBL" id="CP046172">
    <property type="protein sequence ID" value="QIS10229.1"/>
    <property type="molecule type" value="Genomic_DNA"/>
</dbReference>
<feature type="domain" description="Nitroreductase" evidence="5">
    <location>
        <begin position="48"/>
        <end position="215"/>
    </location>
</feature>
<feature type="region of interest" description="Disordered" evidence="4">
    <location>
        <begin position="221"/>
        <end position="243"/>
    </location>
</feature>
<dbReference type="InterPro" id="IPR029479">
    <property type="entry name" value="Nitroreductase"/>
</dbReference>
<dbReference type="KEGG" id="nah:F5544_11685"/>
<protein>
    <submittedName>
        <fullName evidence="6">Nitroreductase</fullName>
    </submittedName>
</protein>
<dbReference type="GO" id="GO:0016491">
    <property type="term" value="F:oxidoreductase activity"/>
    <property type="evidence" value="ECO:0007669"/>
    <property type="project" value="UniProtKB-KW"/>
</dbReference>
<keyword evidence="1" id="KW-0285">Flavoprotein</keyword>
<dbReference type="PANTHER" id="PTHR23026:SF90">
    <property type="entry name" value="IODOTYROSINE DEIODINASE 1"/>
    <property type="match status" value="1"/>
</dbReference>
<dbReference type="SUPFAM" id="SSF55469">
    <property type="entry name" value="FMN-dependent nitroreductase-like"/>
    <property type="match status" value="1"/>
</dbReference>
<evidence type="ECO:0000256" key="3">
    <source>
        <dbReference type="ARBA" id="ARBA00023002"/>
    </source>
</evidence>
<dbReference type="Gene3D" id="3.40.109.10">
    <property type="entry name" value="NADH Oxidase"/>
    <property type="match status" value="1"/>
</dbReference>
<sequence length="243" mass="26896">MPGGGRRTRGRADVAALRDRADGRDHRPDRTRIRRGGIAMGAELLTTTRSFRRRLDLTRPVSRQDLLACLDIAVCAPSGSNRQPWRFLVIQDAELRQRIAEYYRKSFTALLSARSPRPDQLGDIASGQYLADHFHEVPALVLVCAPGRPPADGSALRLASFYGSVYPMVWNFLLALHDRGLGGTMTTAHLAFEREIAELLGIPFDEVTQVALVPVAHLRPGAERPGPRVPAAEVTNWDRWSAT</sequence>
<keyword evidence="3" id="KW-0560">Oxidoreductase</keyword>
<keyword evidence="2" id="KW-0288">FMN</keyword>
<evidence type="ECO:0000256" key="2">
    <source>
        <dbReference type="ARBA" id="ARBA00022643"/>
    </source>
</evidence>
<evidence type="ECO:0000256" key="4">
    <source>
        <dbReference type="SAM" id="MobiDB-lite"/>
    </source>
</evidence>
<evidence type="ECO:0000313" key="6">
    <source>
        <dbReference type="EMBL" id="QIS10229.1"/>
    </source>
</evidence>
<dbReference type="Proteomes" id="UP000503540">
    <property type="component" value="Chromosome"/>
</dbReference>
<name>A0A6G9YAG7_9NOCA</name>
<organism evidence="6 7">
    <name type="scientific">Nocardia arthritidis</name>
    <dbReference type="NCBI Taxonomy" id="228602"/>
    <lineage>
        <taxon>Bacteria</taxon>
        <taxon>Bacillati</taxon>
        <taxon>Actinomycetota</taxon>
        <taxon>Actinomycetes</taxon>
        <taxon>Mycobacteriales</taxon>
        <taxon>Nocardiaceae</taxon>
        <taxon>Nocardia</taxon>
    </lineage>
</organism>
<keyword evidence="7" id="KW-1185">Reference proteome</keyword>
<dbReference type="PANTHER" id="PTHR23026">
    <property type="entry name" value="NADPH NITROREDUCTASE"/>
    <property type="match status" value="1"/>
</dbReference>
<feature type="region of interest" description="Disordered" evidence="4">
    <location>
        <begin position="1"/>
        <end position="29"/>
    </location>
</feature>
<dbReference type="InterPro" id="IPR000415">
    <property type="entry name" value="Nitroreductase-like"/>
</dbReference>
<evidence type="ECO:0000256" key="1">
    <source>
        <dbReference type="ARBA" id="ARBA00022630"/>
    </source>
</evidence>
<feature type="compositionally biased region" description="Basic and acidic residues" evidence="4">
    <location>
        <begin position="10"/>
        <end position="29"/>
    </location>
</feature>
<dbReference type="AlphaFoldDB" id="A0A6G9YAG7"/>
<evidence type="ECO:0000259" key="5">
    <source>
        <dbReference type="Pfam" id="PF00881"/>
    </source>
</evidence>
<gene>
    <name evidence="6" type="ORF">F5544_11685</name>
</gene>
<proteinExistence type="predicted"/>
<dbReference type="Pfam" id="PF00881">
    <property type="entry name" value="Nitroreductase"/>
    <property type="match status" value="1"/>
</dbReference>
<accession>A0A6G9YAG7</accession>
<dbReference type="CDD" id="cd02062">
    <property type="entry name" value="Nitro_FMN_reductase"/>
    <property type="match status" value="1"/>
</dbReference>
<reference evidence="6 7" key="1">
    <citation type="journal article" date="2019" name="ACS Chem. Biol.">
        <title>Identification and Mobilization of a Cryptic Antibiotic Biosynthesis Gene Locus from a Human-Pathogenic Nocardia Isolate.</title>
        <authorList>
            <person name="Herisse M."/>
            <person name="Ishida K."/>
            <person name="Porter J.L."/>
            <person name="Howden B."/>
            <person name="Hertweck C."/>
            <person name="Stinear T.P."/>
            <person name="Pidot S.J."/>
        </authorList>
    </citation>
    <scope>NUCLEOTIDE SEQUENCE [LARGE SCALE GENOMIC DNA]</scope>
    <source>
        <strain evidence="6 7">AUSMDU00012717</strain>
    </source>
</reference>